<dbReference type="EMBL" id="JAMFTS010000002">
    <property type="protein sequence ID" value="KAJ4786186.1"/>
    <property type="molecule type" value="Genomic_DNA"/>
</dbReference>
<dbReference type="AlphaFoldDB" id="A0AAV8F393"/>
<dbReference type="Pfam" id="PF03514">
    <property type="entry name" value="GRAS"/>
    <property type="match status" value="1"/>
</dbReference>
<keyword evidence="2" id="KW-0804">Transcription</keyword>
<keyword evidence="5" id="KW-1185">Reference proteome</keyword>
<evidence type="ECO:0000256" key="3">
    <source>
        <dbReference type="PROSITE-ProRule" id="PRU01191"/>
    </source>
</evidence>
<protein>
    <recommendedName>
        <fullName evidence="6">GRAS family transcription factor</fullName>
    </recommendedName>
</protein>
<evidence type="ECO:0000313" key="4">
    <source>
        <dbReference type="EMBL" id="KAJ4786186.1"/>
    </source>
</evidence>
<evidence type="ECO:0008006" key="6">
    <source>
        <dbReference type="Google" id="ProtNLM"/>
    </source>
</evidence>
<comment type="caution">
    <text evidence="3">Lacks conserved residue(s) required for the propagation of feature annotation.</text>
</comment>
<feature type="region of interest" description="VHIID" evidence="3">
    <location>
        <begin position="335"/>
        <end position="400"/>
    </location>
</feature>
<reference evidence="4" key="1">
    <citation type="submission" date="2022-08" db="EMBL/GenBank/DDBJ databases">
        <authorList>
            <person name="Marques A."/>
        </authorList>
    </citation>
    <scope>NUCLEOTIDE SEQUENCE</scope>
    <source>
        <strain evidence="4">RhyPub2mFocal</strain>
        <tissue evidence="4">Leaves</tissue>
    </source>
</reference>
<evidence type="ECO:0000256" key="2">
    <source>
        <dbReference type="ARBA" id="ARBA00023163"/>
    </source>
</evidence>
<keyword evidence="1" id="KW-0805">Transcription regulation</keyword>
<name>A0AAV8F393_9POAL</name>
<organism evidence="4 5">
    <name type="scientific">Rhynchospora pubera</name>
    <dbReference type="NCBI Taxonomy" id="906938"/>
    <lineage>
        <taxon>Eukaryota</taxon>
        <taxon>Viridiplantae</taxon>
        <taxon>Streptophyta</taxon>
        <taxon>Embryophyta</taxon>
        <taxon>Tracheophyta</taxon>
        <taxon>Spermatophyta</taxon>
        <taxon>Magnoliopsida</taxon>
        <taxon>Liliopsida</taxon>
        <taxon>Poales</taxon>
        <taxon>Cyperaceae</taxon>
        <taxon>Cyperoideae</taxon>
        <taxon>Rhynchosporeae</taxon>
        <taxon>Rhynchospora</taxon>
    </lineage>
</organism>
<evidence type="ECO:0000313" key="5">
    <source>
        <dbReference type="Proteomes" id="UP001140206"/>
    </source>
</evidence>
<dbReference type="PANTHER" id="PTHR31636">
    <property type="entry name" value="OSJNBA0084A10.13 PROTEIN-RELATED"/>
    <property type="match status" value="1"/>
</dbReference>
<feature type="region of interest" description="Leucine repeat I (LRI)" evidence="3">
    <location>
        <begin position="256"/>
        <end position="316"/>
    </location>
</feature>
<feature type="region of interest" description="Leucine repeat II (LRII)" evidence="3">
    <location>
        <begin position="416"/>
        <end position="448"/>
    </location>
</feature>
<dbReference type="InterPro" id="IPR005202">
    <property type="entry name" value="TF_GRAS"/>
</dbReference>
<feature type="short sequence motif" description="VHIID" evidence="3">
    <location>
        <begin position="366"/>
        <end position="370"/>
    </location>
</feature>
<gene>
    <name evidence="4" type="ORF">LUZ62_037432</name>
</gene>
<dbReference type="PROSITE" id="PS50985">
    <property type="entry name" value="GRAS"/>
    <property type="match status" value="1"/>
</dbReference>
<sequence>MALPIEKSCSIKSDDSRLKYNSRPINVANSNPIQDPNCNHSLNLYGHFKINFDPTLDYIRRYLLEEDIDEKIMGYQEKIALQEMEKPFYDVLGVTYPASPKNQSSSSPPKGEERSFTFHFEDHASEFQKGVEEGMKFLPRIHKLTIDLHASRLSSNLEQTTDGTVEELRPVEEEDLGSINRSKGKKNSRNVDFDVLGGGKYKIPMIYYEEAIRDDIFDNVLLNHGENHEMQEVSGLQEIMLSKANSSNNEIQNEQIDLDTLLISCSDAVSINNRQLAHELLMQIRNLSSRTGSGTQRLASILADGLEARLAGSGSELYRRLVAKRINTADVLKAYHLFITAAPFYRVSFCFANTNILKLIGNASKVHIVDLGSNFGFQWPPLIQSLATRKGGPPKIRITGVDFPQRGFHPSKRVEEIGKRLEDYAKSFNVPFHYQGIASQWESICIEDINIIDDEVLIINSICQFRRVRDETSTADSPRNRVLQLIRQMKPQLFIHGIFNATFSSFFNMRFKQVLSCYSMSFDVFDSLIPRENEQRKLIENDLLAPVIINLIACEGSDWLERPETYKKWQLRNARAGFEQLELDPVVVNECRKKLRYGYDKRFFVDEDGKWLLQGWKGRIRYALSTWKPTGNSYANNIGNF</sequence>
<comment type="similarity">
    <text evidence="3">Belongs to the GRAS family.</text>
</comment>
<feature type="region of interest" description="SAW" evidence="3">
    <location>
        <begin position="553"/>
        <end position="628"/>
    </location>
</feature>
<evidence type="ECO:0000256" key="1">
    <source>
        <dbReference type="ARBA" id="ARBA00023015"/>
    </source>
</evidence>
<comment type="caution">
    <text evidence="4">The sequence shown here is derived from an EMBL/GenBank/DDBJ whole genome shotgun (WGS) entry which is preliminary data.</text>
</comment>
<proteinExistence type="inferred from homology"/>
<accession>A0AAV8F393</accession>
<dbReference type="Proteomes" id="UP001140206">
    <property type="component" value="Chromosome 2"/>
</dbReference>